<evidence type="ECO:0000313" key="6">
    <source>
        <dbReference type="EMBL" id="JAS39491.1"/>
    </source>
</evidence>
<gene>
    <name evidence="6" type="ORF">g.24907</name>
</gene>
<keyword evidence="4 5" id="KW-0472">Membrane</keyword>
<dbReference type="Gene3D" id="1.20.1250.20">
    <property type="entry name" value="MFS general substrate transporter like domains"/>
    <property type="match status" value="1"/>
</dbReference>
<reference evidence="6" key="1">
    <citation type="submission" date="2015-11" db="EMBL/GenBank/DDBJ databases">
        <title>De novo transcriptome assembly of four potential Pierce s Disease insect vectors from Arizona vineyards.</title>
        <authorList>
            <person name="Tassone E.E."/>
        </authorList>
    </citation>
    <scope>NUCLEOTIDE SEQUENCE</scope>
</reference>
<dbReference type="GO" id="GO:0022857">
    <property type="term" value="F:transmembrane transporter activity"/>
    <property type="evidence" value="ECO:0007669"/>
    <property type="project" value="InterPro"/>
</dbReference>
<feature type="transmembrane region" description="Helical" evidence="5">
    <location>
        <begin position="302"/>
        <end position="324"/>
    </location>
</feature>
<evidence type="ECO:0000256" key="2">
    <source>
        <dbReference type="ARBA" id="ARBA00022692"/>
    </source>
</evidence>
<feature type="transmembrane region" description="Helical" evidence="5">
    <location>
        <begin position="142"/>
        <end position="168"/>
    </location>
</feature>
<feature type="transmembrane region" description="Helical" evidence="5">
    <location>
        <begin position="336"/>
        <end position="354"/>
    </location>
</feature>
<dbReference type="EMBL" id="GECZ01030278">
    <property type="protein sequence ID" value="JAS39491.1"/>
    <property type="molecule type" value="Transcribed_RNA"/>
</dbReference>
<feature type="transmembrane region" description="Helical" evidence="5">
    <location>
        <begin position="112"/>
        <end position="130"/>
    </location>
</feature>
<organism evidence="6">
    <name type="scientific">Cuerna arida</name>
    <dbReference type="NCBI Taxonomy" id="1464854"/>
    <lineage>
        <taxon>Eukaryota</taxon>
        <taxon>Metazoa</taxon>
        <taxon>Ecdysozoa</taxon>
        <taxon>Arthropoda</taxon>
        <taxon>Hexapoda</taxon>
        <taxon>Insecta</taxon>
        <taxon>Pterygota</taxon>
        <taxon>Neoptera</taxon>
        <taxon>Paraneoptera</taxon>
        <taxon>Hemiptera</taxon>
        <taxon>Auchenorrhyncha</taxon>
        <taxon>Membracoidea</taxon>
        <taxon>Cicadellidae</taxon>
        <taxon>Cicadellinae</taxon>
        <taxon>Proconiini</taxon>
        <taxon>Cuerna</taxon>
    </lineage>
</organism>
<evidence type="ECO:0000256" key="5">
    <source>
        <dbReference type="SAM" id="Phobius"/>
    </source>
</evidence>
<comment type="subcellular location">
    <subcellularLocation>
        <location evidence="1">Membrane</location>
        <topology evidence="1">Multi-pass membrane protein</topology>
    </subcellularLocation>
</comment>
<keyword evidence="2 5" id="KW-0812">Transmembrane</keyword>
<feature type="transmembrane region" description="Helical" evidence="5">
    <location>
        <begin position="429"/>
        <end position="450"/>
    </location>
</feature>
<feature type="transmembrane region" description="Helical" evidence="5">
    <location>
        <begin position="180"/>
        <end position="203"/>
    </location>
</feature>
<dbReference type="GO" id="GO:0016020">
    <property type="term" value="C:membrane"/>
    <property type="evidence" value="ECO:0007669"/>
    <property type="project" value="UniProtKB-SubCell"/>
</dbReference>
<dbReference type="PANTHER" id="PTHR23507:SF37">
    <property type="entry name" value="GH08173P"/>
    <property type="match status" value="1"/>
</dbReference>
<dbReference type="Pfam" id="PF07690">
    <property type="entry name" value="MFS_1"/>
    <property type="match status" value="1"/>
</dbReference>
<protein>
    <recommendedName>
        <fullName evidence="7">Major facilitator superfamily (MFS) profile domain-containing protein</fullName>
    </recommendedName>
</protein>
<evidence type="ECO:0000256" key="3">
    <source>
        <dbReference type="ARBA" id="ARBA00022989"/>
    </source>
</evidence>
<dbReference type="AlphaFoldDB" id="A0A1B6ENI5"/>
<feature type="transmembrane region" description="Helical" evidence="5">
    <location>
        <begin position="266"/>
        <end position="282"/>
    </location>
</feature>
<feature type="transmembrane region" description="Helical" evidence="5">
    <location>
        <begin position="88"/>
        <end position="105"/>
    </location>
</feature>
<keyword evidence="3 5" id="KW-1133">Transmembrane helix</keyword>
<dbReference type="SUPFAM" id="SSF103473">
    <property type="entry name" value="MFS general substrate transporter"/>
    <property type="match status" value="1"/>
</dbReference>
<name>A0A1B6ENI5_9HEMI</name>
<evidence type="ECO:0000256" key="1">
    <source>
        <dbReference type="ARBA" id="ARBA00004141"/>
    </source>
</evidence>
<sequence length="473" mass="52382">MENYYQINADTRPKPWYTKISVEPVMFLYMASYMLSTVVEQAFFVHKACTVDLRLPADTCAAINTEAHKEDYKRVQVVVSTFHQYESWASHIVPMILAFYLGAWSDRVGRKLPMLLGLVGSVIYWAALLLNSVQDSWSLQMVLYTATFPAALTGGSLAIFMSAVSYVCDITSPAERTVRVTLLEVAYLITMPIGVAVGSYLFKQVMGQSFTYMFLLSGSLMMMALIYAILRLQWCTNKTKQTAPVSCAGTVLDTIRVVTKSRINHYSCYLRLIIVAMAFYTFQRDEKNMAYLYTTLKFNWDFQTYSTFRTFQSSLYILGLLLGAPVVGKLLGLRDTVIVMVGSVSHFVARAIFATTSHPVGFYIGATLGGLGPVTAPVLRSITSKLVPTSERGKALSLLSVADTSVPIISGTIYSQLYNATINTVPAAIFWVTATSQLLVFLCALTIHCIQGEKPLEQAQDPLEEAKAVSTET</sequence>
<dbReference type="PANTHER" id="PTHR23507">
    <property type="entry name" value="ZGC:174356"/>
    <property type="match status" value="1"/>
</dbReference>
<accession>A0A1B6ENI5</accession>
<dbReference type="InterPro" id="IPR011701">
    <property type="entry name" value="MFS"/>
</dbReference>
<feature type="transmembrane region" description="Helical" evidence="5">
    <location>
        <begin position="209"/>
        <end position="230"/>
    </location>
</feature>
<feature type="transmembrane region" description="Helical" evidence="5">
    <location>
        <begin position="360"/>
        <end position="383"/>
    </location>
</feature>
<dbReference type="InterPro" id="IPR036259">
    <property type="entry name" value="MFS_trans_sf"/>
</dbReference>
<evidence type="ECO:0008006" key="7">
    <source>
        <dbReference type="Google" id="ProtNLM"/>
    </source>
</evidence>
<feature type="transmembrane region" description="Helical" evidence="5">
    <location>
        <begin position="395"/>
        <end position="417"/>
    </location>
</feature>
<evidence type="ECO:0000256" key="4">
    <source>
        <dbReference type="ARBA" id="ARBA00023136"/>
    </source>
</evidence>
<proteinExistence type="predicted"/>